<proteinExistence type="inferred from homology"/>
<evidence type="ECO:0000256" key="3">
    <source>
        <dbReference type="ARBA" id="ARBA00022763"/>
    </source>
</evidence>
<keyword evidence="5" id="KW-0238">DNA-binding</keyword>
<dbReference type="InterPro" id="IPR000432">
    <property type="entry name" value="DNA_mismatch_repair_MutS_C"/>
</dbReference>
<dbReference type="SUPFAM" id="SSF53150">
    <property type="entry name" value="DNA repair protein MutS, domain II"/>
    <property type="match status" value="1"/>
</dbReference>
<dbReference type="EMBL" id="ML996581">
    <property type="protein sequence ID" value="KAF2754257.1"/>
    <property type="molecule type" value="Genomic_DNA"/>
</dbReference>
<evidence type="ECO:0000256" key="1">
    <source>
        <dbReference type="ARBA" id="ARBA00006271"/>
    </source>
</evidence>
<dbReference type="SMART" id="SM00534">
    <property type="entry name" value="MUTSac"/>
    <property type="match status" value="1"/>
</dbReference>
<dbReference type="Gene3D" id="1.10.1420.10">
    <property type="match status" value="2"/>
</dbReference>
<dbReference type="InterPro" id="IPR007696">
    <property type="entry name" value="DNA_mismatch_repair_MutS_core"/>
</dbReference>
<dbReference type="FunFam" id="3.40.50.300:FF:001238">
    <property type="entry name" value="DNA mismatch repair protein"/>
    <property type="match status" value="1"/>
</dbReference>
<evidence type="ECO:0000256" key="6">
    <source>
        <dbReference type="ARBA" id="ARBA00023204"/>
    </source>
</evidence>
<dbReference type="InterPro" id="IPR045076">
    <property type="entry name" value="MutS"/>
</dbReference>
<keyword evidence="6" id="KW-0234">DNA repair</keyword>
<dbReference type="Gene3D" id="3.40.50.300">
    <property type="entry name" value="P-loop containing nucleotide triphosphate hydrolases"/>
    <property type="match status" value="1"/>
</dbReference>
<dbReference type="PROSITE" id="PS00486">
    <property type="entry name" value="DNA_MISMATCH_REPAIR_2"/>
    <property type="match status" value="1"/>
</dbReference>
<evidence type="ECO:0000256" key="7">
    <source>
        <dbReference type="SAM" id="Coils"/>
    </source>
</evidence>
<dbReference type="GO" id="GO:0005739">
    <property type="term" value="C:mitochondrion"/>
    <property type="evidence" value="ECO:0007669"/>
    <property type="project" value="TreeGrafter"/>
</dbReference>
<dbReference type="SUPFAM" id="SSF55271">
    <property type="entry name" value="DNA repair protein MutS, domain I"/>
    <property type="match status" value="1"/>
</dbReference>
<dbReference type="Proteomes" id="UP000799437">
    <property type="component" value="Unassembled WGS sequence"/>
</dbReference>
<dbReference type="Gene3D" id="3.30.420.110">
    <property type="entry name" value="MutS, connector domain"/>
    <property type="match status" value="1"/>
</dbReference>
<evidence type="ECO:0000256" key="8">
    <source>
        <dbReference type="SAM" id="MobiDB-lite"/>
    </source>
</evidence>
<evidence type="ECO:0000313" key="10">
    <source>
        <dbReference type="EMBL" id="KAF2754257.1"/>
    </source>
</evidence>
<dbReference type="RefSeq" id="XP_033596708.1">
    <property type="nucleotide sequence ID" value="XM_033744742.1"/>
</dbReference>
<gene>
    <name evidence="10" type="ORF">EJ05DRAFT_479783</name>
</gene>
<name>A0A6A6VY93_9PEZI</name>
<dbReference type="SUPFAM" id="SSF52540">
    <property type="entry name" value="P-loop containing nucleoside triphosphate hydrolases"/>
    <property type="match status" value="1"/>
</dbReference>
<comment type="similarity">
    <text evidence="1">Belongs to the DNA mismatch repair MutS family.</text>
</comment>
<dbReference type="GO" id="GO:0030983">
    <property type="term" value="F:mismatched DNA binding"/>
    <property type="evidence" value="ECO:0007669"/>
    <property type="project" value="InterPro"/>
</dbReference>
<protein>
    <submittedName>
        <fullName evidence="10">DNA mismatch repair protein Msh1</fullName>
    </submittedName>
</protein>
<dbReference type="Pfam" id="PF05192">
    <property type="entry name" value="MutS_III"/>
    <property type="match status" value="1"/>
</dbReference>
<evidence type="ECO:0000256" key="4">
    <source>
        <dbReference type="ARBA" id="ARBA00022840"/>
    </source>
</evidence>
<dbReference type="GO" id="GO:0140664">
    <property type="term" value="F:ATP-dependent DNA damage sensor activity"/>
    <property type="evidence" value="ECO:0007669"/>
    <property type="project" value="InterPro"/>
</dbReference>
<accession>A0A6A6VY93</accession>
<dbReference type="InterPro" id="IPR007860">
    <property type="entry name" value="DNA_mmatch_repair_MutS_con_dom"/>
</dbReference>
<keyword evidence="7" id="KW-0175">Coiled coil</keyword>
<dbReference type="SMART" id="SM00533">
    <property type="entry name" value="MUTSd"/>
    <property type="match status" value="1"/>
</dbReference>
<dbReference type="Gene3D" id="3.40.1170.10">
    <property type="entry name" value="DNA repair protein MutS, domain I"/>
    <property type="match status" value="1"/>
</dbReference>
<dbReference type="InterPro" id="IPR027417">
    <property type="entry name" value="P-loop_NTPase"/>
</dbReference>
<dbReference type="GO" id="GO:0005634">
    <property type="term" value="C:nucleus"/>
    <property type="evidence" value="ECO:0007669"/>
    <property type="project" value="TreeGrafter"/>
</dbReference>
<dbReference type="InterPro" id="IPR036187">
    <property type="entry name" value="DNA_mismatch_repair_MutS_sf"/>
</dbReference>
<dbReference type="GO" id="GO:0005524">
    <property type="term" value="F:ATP binding"/>
    <property type="evidence" value="ECO:0007669"/>
    <property type="project" value="UniProtKB-KW"/>
</dbReference>
<dbReference type="Pfam" id="PF01624">
    <property type="entry name" value="MutS_I"/>
    <property type="match status" value="1"/>
</dbReference>
<keyword evidence="3" id="KW-0227">DNA damage</keyword>
<dbReference type="InterPro" id="IPR016151">
    <property type="entry name" value="DNA_mismatch_repair_MutS_N"/>
</dbReference>
<dbReference type="GO" id="GO:0006298">
    <property type="term" value="P:mismatch repair"/>
    <property type="evidence" value="ECO:0007669"/>
    <property type="project" value="InterPro"/>
</dbReference>
<feature type="domain" description="DNA mismatch repair proteins mutS family" evidence="9">
    <location>
        <begin position="904"/>
        <end position="920"/>
    </location>
</feature>
<evidence type="ECO:0000259" key="9">
    <source>
        <dbReference type="PROSITE" id="PS00486"/>
    </source>
</evidence>
<feature type="coiled-coil region" evidence="7">
    <location>
        <begin position="637"/>
        <end position="671"/>
    </location>
</feature>
<dbReference type="Pfam" id="PF00488">
    <property type="entry name" value="MutS_V"/>
    <property type="match status" value="1"/>
</dbReference>
<reference evidence="10" key="1">
    <citation type="journal article" date="2020" name="Stud. Mycol.">
        <title>101 Dothideomycetes genomes: a test case for predicting lifestyles and emergence of pathogens.</title>
        <authorList>
            <person name="Haridas S."/>
            <person name="Albert R."/>
            <person name="Binder M."/>
            <person name="Bloem J."/>
            <person name="Labutti K."/>
            <person name="Salamov A."/>
            <person name="Andreopoulos B."/>
            <person name="Baker S."/>
            <person name="Barry K."/>
            <person name="Bills G."/>
            <person name="Bluhm B."/>
            <person name="Cannon C."/>
            <person name="Castanera R."/>
            <person name="Culley D."/>
            <person name="Daum C."/>
            <person name="Ezra D."/>
            <person name="Gonzalez J."/>
            <person name="Henrissat B."/>
            <person name="Kuo A."/>
            <person name="Liang C."/>
            <person name="Lipzen A."/>
            <person name="Lutzoni F."/>
            <person name="Magnuson J."/>
            <person name="Mondo S."/>
            <person name="Nolan M."/>
            <person name="Ohm R."/>
            <person name="Pangilinan J."/>
            <person name="Park H.-J."/>
            <person name="Ramirez L."/>
            <person name="Alfaro M."/>
            <person name="Sun H."/>
            <person name="Tritt A."/>
            <person name="Yoshinaga Y."/>
            <person name="Zwiers L.-H."/>
            <person name="Turgeon B."/>
            <person name="Goodwin S."/>
            <person name="Spatafora J."/>
            <person name="Crous P."/>
            <person name="Grigoriev I."/>
        </authorList>
    </citation>
    <scope>NUCLEOTIDE SEQUENCE</scope>
    <source>
        <strain evidence="10">CBS 121739</strain>
    </source>
</reference>
<keyword evidence="11" id="KW-1185">Reference proteome</keyword>
<dbReference type="PANTHER" id="PTHR11361:SF34">
    <property type="entry name" value="DNA MISMATCH REPAIR PROTEIN MSH1, MITOCHONDRIAL"/>
    <property type="match status" value="1"/>
</dbReference>
<dbReference type="InterPro" id="IPR036678">
    <property type="entry name" value="MutS_con_dom_sf"/>
</dbReference>
<dbReference type="Pfam" id="PF05188">
    <property type="entry name" value="MutS_II"/>
    <property type="match status" value="1"/>
</dbReference>
<keyword evidence="4" id="KW-0067">ATP-binding</keyword>
<dbReference type="PIRSF" id="PIRSF037677">
    <property type="entry name" value="DNA_mis_repair_Msh6"/>
    <property type="match status" value="1"/>
</dbReference>
<dbReference type="GeneID" id="54485796"/>
<dbReference type="GO" id="GO:0043504">
    <property type="term" value="P:mitochondrial DNA repair"/>
    <property type="evidence" value="ECO:0007669"/>
    <property type="project" value="TreeGrafter"/>
</dbReference>
<feature type="region of interest" description="Disordered" evidence="8">
    <location>
        <begin position="614"/>
        <end position="634"/>
    </location>
</feature>
<evidence type="ECO:0000256" key="5">
    <source>
        <dbReference type="ARBA" id="ARBA00023125"/>
    </source>
</evidence>
<dbReference type="OrthoDB" id="2534523at2759"/>
<dbReference type="AlphaFoldDB" id="A0A6A6VY93"/>
<dbReference type="InterPro" id="IPR017261">
    <property type="entry name" value="DNA_mismatch_repair_MutS/MSH"/>
</dbReference>
<dbReference type="SUPFAM" id="SSF48334">
    <property type="entry name" value="DNA repair protein MutS, domain III"/>
    <property type="match status" value="1"/>
</dbReference>
<organism evidence="10 11">
    <name type="scientific">Pseudovirgaria hyperparasitica</name>
    <dbReference type="NCBI Taxonomy" id="470096"/>
    <lineage>
        <taxon>Eukaryota</taxon>
        <taxon>Fungi</taxon>
        <taxon>Dikarya</taxon>
        <taxon>Ascomycota</taxon>
        <taxon>Pezizomycotina</taxon>
        <taxon>Dothideomycetes</taxon>
        <taxon>Dothideomycetes incertae sedis</taxon>
        <taxon>Acrospermales</taxon>
        <taxon>Acrospermaceae</taxon>
        <taxon>Pseudovirgaria</taxon>
    </lineage>
</organism>
<evidence type="ECO:0000256" key="2">
    <source>
        <dbReference type="ARBA" id="ARBA00022741"/>
    </source>
</evidence>
<sequence length="1022" mass="113187">MRRVRHLIPEHTNLEMLSVSTGRAGCYNGLIQVSKKSCPRPKRFLHLRQHENGQRGRLRSPRGSLQACSGVITTRGVKTHSVLNLDLLARDDNASPDQVPTEVEKAYPAVVQQASDNMQKHPQCVLLTRVGGFYELYFDHADTYGPLLNLKVAQKKTKEGPVSMSGFPYYQLERFLKILVQDMGKHVAIADEFPNDAAKMIKSGGNLFDRKISRIITPGTLIDEHFMDPFQSNYLLSVHVDADSIHIQSTPEGLVIQSSLPDRPDTESAIAGLAWLDLSSGDFFTQMTPVTLLSSAIARIRPREILLDAFLEDPRYSKLVQPLKAEGHVLTFQESPTIVKKSDWQKMFKEAVGSSSSTKFSQHEVAAGASLLAYVKTQLQGSQTHLQAPVQHQLADFMSIDRNSFRALEIRSTQHDGTAKGSLLHAVKRTVTPDGTRLLASRLTEPSLSLSVINERLDLVSLLKDHASIRETITGYLRLTSDSPRLASKFALGRGDADDLISLAKTIDITIDLAKSIKAFLGSNAVQTSSCSNGNGSTLSSWRDSLQNLLKRLSLDGPRALATRIKDSIDEDGLSRQHQMEDETTEVLEAMAQDVVGAQANELEIKQLPKRLQPKKQQRIISSSTLSGSSQEPFIMRPDSSDALKELHEHLDDLEEQQDDLQNELRQTHVASSLTLRWTPGLGHIAHVKGKDRDKLKALDNRQPVSTSKSTKSFYITAWTELGKDMDETRFRIRTEEQRVLSSLRQEVVQNLVKLRRNASVLAELDVSSGFAELAAEKEWIRPILNEGVSHNISAGRHPVVETGLSRQGRTFTSNDCTVGEDERIWLITGPNMAGKSTFLRQNALISILAQTGSFVPAGRAEIGLVDKIFTRVGSADNLYQDQSTFMVEMAETAEILKEATPRSFVIMDEVGRGTTPEDGVAVGYACLDHLYRINRCRTIFATHFHTLADMTKGFDKLGCYCSDVSEQEDGSFSYVHRLRAGVNRQSHALKVARVAGMPEEAIKTAAKVLADLKVPTTSLST</sequence>
<evidence type="ECO:0000313" key="11">
    <source>
        <dbReference type="Proteomes" id="UP000799437"/>
    </source>
</evidence>
<keyword evidence="2" id="KW-0547">Nucleotide-binding</keyword>
<dbReference type="InterPro" id="IPR007695">
    <property type="entry name" value="DNA_mismatch_repair_MutS-lik_N"/>
</dbReference>
<dbReference type="PANTHER" id="PTHR11361">
    <property type="entry name" value="DNA MISMATCH REPAIR PROTEIN MUTS FAMILY MEMBER"/>
    <property type="match status" value="1"/>
</dbReference>